<evidence type="ECO:0000313" key="1">
    <source>
        <dbReference type="EMBL" id="AYV84355.1"/>
    </source>
</evidence>
<reference evidence="1" key="1">
    <citation type="submission" date="2018-10" db="EMBL/GenBank/DDBJ databases">
        <title>Hidden diversity of soil giant viruses.</title>
        <authorList>
            <person name="Schulz F."/>
            <person name="Alteio L."/>
            <person name="Goudeau D."/>
            <person name="Ryan E.M."/>
            <person name="Malmstrom R.R."/>
            <person name="Blanchard J."/>
            <person name="Woyke T."/>
        </authorList>
    </citation>
    <scope>NUCLEOTIDE SEQUENCE</scope>
    <source>
        <strain evidence="1">HYV1</strain>
    </source>
</reference>
<protein>
    <submittedName>
        <fullName evidence="1">Uncharacterized protein</fullName>
    </submittedName>
</protein>
<dbReference type="InterPro" id="IPR032675">
    <property type="entry name" value="LRR_dom_sf"/>
</dbReference>
<gene>
    <name evidence="1" type="ORF">Hyperionvirus23_22</name>
</gene>
<dbReference type="SUPFAM" id="SSF52047">
    <property type="entry name" value="RNI-like"/>
    <property type="match status" value="1"/>
</dbReference>
<dbReference type="EMBL" id="MK072405">
    <property type="protein sequence ID" value="AYV84355.1"/>
    <property type="molecule type" value="Genomic_DNA"/>
</dbReference>
<organism evidence="1">
    <name type="scientific">Hyperionvirus sp</name>
    <dbReference type="NCBI Taxonomy" id="2487770"/>
    <lineage>
        <taxon>Viruses</taxon>
        <taxon>Varidnaviria</taxon>
        <taxon>Bamfordvirae</taxon>
        <taxon>Nucleocytoviricota</taxon>
        <taxon>Megaviricetes</taxon>
        <taxon>Imitervirales</taxon>
        <taxon>Mimiviridae</taxon>
        <taxon>Klosneuvirinae</taxon>
    </lineage>
</organism>
<dbReference type="Gene3D" id="3.80.10.10">
    <property type="entry name" value="Ribonuclease Inhibitor"/>
    <property type="match status" value="1"/>
</dbReference>
<proteinExistence type="predicted"/>
<name>A0A3G5AAV0_9VIRU</name>
<sequence>MTGCLDPNIIPTLTQLKKLELHFYSSNAHLEKINYLTNLIDFQCHGPLRIEHISNLTNLESFTLNSMSEIYIRELGHFSNLTFLDIEAFPSNRYWLGELCVLPKLKSLNVDKIIINSGLTKFLNKNFSPALILNGMRVSYYFEDLYYIEGRRIMQKR</sequence>
<accession>A0A3G5AAV0</accession>